<protein>
    <submittedName>
        <fullName evidence="1">Uncharacterized protein</fullName>
    </submittedName>
</protein>
<dbReference type="AlphaFoldDB" id="A0A6C0BZA9"/>
<proteinExistence type="predicted"/>
<accession>A0A6C0BZA9</accession>
<evidence type="ECO:0000313" key="1">
    <source>
        <dbReference type="EMBL" id="QHS97687.1"/>
    </source>
</evidence>
<organism evidence="1">
    <name type="scientific">viral metagenome</name>
    <dbReference type="NCBI Taxonomy" id="1070528"/>
    <lineage>
        <taxon>unclassified sequences</taxon>
        <taxon>metagenomes</taxon>
        <taxon>organismal metagenomes</taxon>
    </lineage>
</organism>
<sequence length="119" mass="13456">MHLNAYETHREDDATLVLHTFSSVDFTFAKDRHQREMAIHKLHTLKETLDVYSDFLQALDGAALDAESAALQAEMLGVFAHDTTNMRASMASAFIAALYSSQKQRDYELESLFTKTARL</sequence>
<reference evidence="1" key="1">
    <citation type="journal article" date="2020" name="Nature">
        <title>Giant virus diversity and host interactions through global metagenomics.</title>
        <authorList>
            <person name="Schulz F."/>
            <person name="Roux S."/>
            <person name="Paez-Espino D."/>
            <person name="Jungbluth S."/>
            <person name="Walsh D.A."/>
            <person name="Denef V.J."/>
            <person name="McMahon K.D."/>
            <person name="Konstantinidis K.T."/>
            <person name="Eloe-Fadrosh E.A."/>
            <person name="Kyrpides N.C."/>
            <person name="Woyke T."/>
        </authorList>
    </citation>
    <scope>NUCLEOTIDE SEQUENCE</scope>
    <source>
        <strain evidence="1">GVMAG-M-3300020182-33</strain>
    </source>
</reference>
<name>A0A6C0BZA9_9ZZZZ</name>
<dbReference type="EMBL" id="MN739302">
    <property type="protein sequence ID" value="QHS97687.1"/>
    <property type="molecule type" value="Genomic_DNA"/>
</dbReference>